<proteinExistence type="predicted"/>
<protein>
    <submittedName>
        <fullName evidence="3">Uncharacterized protein</fullName>
    </submittedName>
</protein>
<feature type="region of interest" description="Disordered" evidence="1">
    <location>
        <begin position="1"/>
        <end position="29"/>
    </location>
</feature>
<sequence>MSSDAGTAGTSNSVAPAAAQSGGGNNSSQHVVISEARQPFRAVNEDLFTPLSVPIGPYHRASCSDRWKQEKKRVAEETVKYLQDSRGQEAAYQLEEKVGQLVEDVRGCYGGLPDMKSEELVSMLLHDGCYVLKFFVQYPGHPDVSPPRGEDNTVMRDIMYLLENQLPMIVLKRIHQCLVPERSVVNDVEDRVLGLLSAQLYIRGVKKPRQAVSSHLLELVHTYFQPRLDHSSISVDSAEQSESHQQRSATRNNVQNDAEVTGNTRRCMGRWRRATEYSRYGDVQLKRQEFAAGVVESILDVSLEGRTLLIPRLRIVSSTWTILRNLMALEEQTGGDGSPVTAYCLFMSQLASKVEDIELLKRKEIVDHYWGNDEEVAQGFADLCKKVVLDVDDVDSNYLGHIWHRLHERCESLGHNCLGSFRQRHCGDSMRILAFVTAGLLFAFQLIQVILTGFSLRQQGK</sequence>
<dbReference type="OMA" id="HRLHERC"/>
<reference evidence="3 4" key="1">
    <citation type="submission" date="2017-09" db="EMBL/GenBank/DDBJ databases">
        <authorList>
            <consortium name="International Durum Wheat Genome Sequencing Consortium (IDWGSC)"/>
            <person name="Milanesi L."/>
        </authorList>
    </citation>
    <scope>NUCLEOTIDE SEQUENCE [LARGE SCALE GENOMIC DNA]</scope>
    <source>
        <strain evidence="4">cv. Svevo</strain>
    </source>
</reference>
<gene>
    <name evidence="3" type="ORF">TRITD_1Av1G227970</name>
</gene>
<evidence type="ECO:0000313" key="3">
    <source>
        <dbReference type="EMBL" id="VAH11676.1"/>
    </source>
</evidence>
<dbReference type="Proteomes" id="UP000324705">
    <property type="component" value="Chromosome 1A"/>
</dbReference>
<name>A0A9R0QI89_TRITD</name>
<keyword evidence="2" id="KW-0472">Membrane</keyword>
<dbReference type="PANTHER" id="PTHR31170">
    <property type="entry name" value="BNAC04G53230D PROTEIN"/>
    <property type="match status" value="1"/>
</dbReference>
<dbReference type="EMBL" id="LT934111">
    <property type="protein sequence ID" value="VAH11676.1"/>
    <property type="molecule type" value="Genomic_DNA"/>
</dbReference>
<feature type="region of interest" description="Disordered" evidence="1">
    <location>
        <begin position="234"/>
        <end position="261"/>
    </location>
</feature>
<feature type="transmembrane region" description="Helical" evidence="2">
    <location>
        <begin position="432"/>
        <end position="456"/>
    </location>
</feature>
<dbReference type="PANTHER" id="PTHR31170:SF18">
    <property type="entry name" value="(WILD MALAYSIAN BANANA) HYPOTHETICAL PROTEIN"/>
    <property type="match status" value="1"/>
</dbReference>
<keyword evidence="2" id="KW-1133">Transmembrane helix</keyword>
<accession>A0A9R0QI89</accession>
<dbReference type="AlphaFoldDB" id="A0A9R0QI89"/>
<evidence type="ECO:0000256" key="1">
    <source>
        <dbReference type="SAM" id="MobiDB-lite"/>
    </source>
</evidence>
<evidence type="ECO:0000313" key="4">
    <source>
        <dbReference type="Proteomes" id="UP000324705"/>
    </source>
</evidence>
<organism evidence="3 4">
    <name type="scientific">Triticum turgidum subsp. durum</name>
    <name type="common">Durum wheat</name>
    <name type="synonym">Triticum durum</name>
    <dbReference type="NCBI Taxonomy" id="4567"/>
    <lineage>
        <taxon>Eukaryota</taxon>
        <taxon>Viridiplantae</taxon>
        <taxon>Streptophyta</taxon>
        <taxon>Embryophyta</taxon>
        <taxon>Tracheophyta</taxon>
        <taxon>Spermatophyta</taxon>
        <taxon>Magnoliopsida</taxon>
        <taxon>Liliopsida</taxon>
        <taxon>Poales</taxon>
        <taxon>Poaceae</taxon>
        <taxon>BOP clade</taxon>
        <taxon>Pooideae</taxon>
        <taxon>Triticodae</taxon>
        <taxon>Triticeae</taxon>
        <taxon>Triticinae</taxon>
        <taxon>Triticum</taxon>
    </lineage>
</organism>
<evidence type="ECO:0000256" key="2">
    <source>
        <dbReference type="SAM" id="Phobius"/>
    </source>
</evidence>
<dbReference type="InterPro" id="IPR004158">
    <property type="entry name" value="DUF247_pln"/>
</dbReference>
<keyword evidence="2" id="KW-0812">Transmembrane</keyword>
<dbReference type="Gramene" id="TRITD1Av1G227970.1">
    <property type="protein sequence ID" value="TRITD1Av1G227970.1"/>
    <property type="gene ID" value="TRITD1Av1G227970"/>
</dbReference>
<feature type="compositionally biased region" description="Polar residues" evidence="1">
    <location>
        <begin position="246"/>
        <end position="261"/>
    </location>
</feature>
<dbReference type="Pfam" id="PF03140">
    <property type="entry name" value="DUF247"/>
    <property type="match status" value="1"/>
</dbReference>
<keyword evidence="4" id="KW-1185">Reference proteome</keyword>
<feature type="compositionally biased region" description="Polar residues" evidence="1">
    <location>
        <begin position="1"/>
        <end position="14"/>
    </location>
</feature>